<accession>A0A9D7LR73</accession>
<sequence>MNYSGIDLHSNNSVITVTDETDRVVAEKRLPNDLAKIIGFLLPWREGLAGVVVESTYNWYWLVDGLRAAGFVVHLANTGAIKKYDGLKHSGDEADARQLAHLLRLGILPTGTILPPAQRAIRDLARKRMQLVRSRTSHILAIENIMARQQAVKITSNVIKRMTASDVDRMGLPEDVGLAVQSNLAVITTLSAQIDLLEKRLQERVGERPDYALLASVPGIGRILATIILLETGPIGRFAAVGNFASYARCVDSQRLSNGKKKGEGNTRNGNKYLAWAFVEAANFALRFCPEAKRFYERKKARTNTVVAIKALAHKLARACFHILKERKPFDVMRCFA</sequence>
<dbReference type="InterPro" id="IPR047650">
    <property type="entry name" value="Transpos_IS110"/>
</dbReference>
<dbReference type="AlphaFoldDB" id="A0A9D7LR73"/>
<evidence type="ECO:0000259" key="1">
    <source>
        <dbReference type="Pfam" id="PF01548"/>
    </source>
</evidence>
<feature type="domain" description="Transposase IS110-like N-terminal" evidence="1">
    <location>
        <begin position="5"/>
        <end position="146"/>
    </location>
</feature>
<dbReference type="Pfam" id="PF01548">
    <property type="entry name" value="DEDD_Tnp_IS110"/>
    <property type="match status" value="1"/>
</dbReference>
<protein>
    <submittedName>
        <fullName evidence="3">IS110 family transposase</fullName>
    </submittedName>
</protein>
<dbReference type="Pfam" id="PF02371">
    <property type="entry name" value="Transposase_20"/>
    <property type="match status" value="1"/>
</dbReference>
<dbReference type="PANTHER" id="PTHR33055">
    <property type="entry name" value="TRANSPOSASE FOR INSERTION SEQUENCE ELEMENT IS1111A"/>
    <property type="match status" value="1"/>
</dbReference>
<dbReference type="GO" id="GO:0003677">
    <property type="term" value="F:DNA binding"/>
    <property type="evidence" value="ECO:0007669"/>
    <property type="project" value="InterPro"/>
</dbReference>
<dbReference type="Proteomes" id="UP000808146">
    <property type="component" value="Unassembled WGS sequence"/>
</dbReference>
<reference evidence="3" key="1">
    <citation type="submission" date="2020-10" db="EMBL/GenBank/DDBJ databases">
        <title>Connecting structure to function with the recovery of over 1000 high-quality activated sludge metagenome-assembled genomes encoding full-length rRNA genes using long-read sequencing.</title>
        <authorList>
            <person name="Singleton C.M."/>
            <person name="Petriglieri F."/>
            <person name="Kristensen J.M."/>
            <person name="Kirkegaard R.H."/>
            <person name="Michaelsen T.Y."/>
            <person name="Andersen M.H."/>
            <person name="Karst S.M."/>
            <person name="Dueholm M.S."/>
            <person name="Nielsen P.H."/>
            <person name="Albertsen M."/>
        </authorList>
    </citation>
    <scope>NUCLEOTIDE SEQUENCE</scope>
    <source>
        <strain evidence="3">OdNE_18-Q3-R46-58_BAT3C.305</strain>
    </source>
</reference>
<comment type="caution">
    <text evidence="3">The sequence shown here is derived from an EMBL/GenBank/DDBJ whole genome shotgun (WGS) entry which is preliminary data.</text>
</comment>
<dbReference type="PANTHER" id="PTHR33055:SF15">
    <property type="entry name" value="TRANSPOSASE-RELATED"/>
    <property type="match status" value="1"/>
</dbReference>
<proteinExistence type="predicted"/>
<dbReference type="EMBL" id="JADKBR010000010">
    <property type="protein sequence ID" value="MBK8890565.1"/>
    <property type="molecule type" value="Genomic_DNA"/>
</dbReference>
<name>A0A9D7LR73_9RHOO</name>
<dbReference type="InterPro" id="IPR003346">
    <property type="entry name" value="Transposase_20"/>
</dbReference>
<evidence type="ECO:0000313" key="4">
    <source>
        <dbReference type="Proteomes" id="UP000808146"/>
    </source>
</evidence>
<organism evidence="3 4">
    <name type="scientific">Candidatus Dechloromonas phosphorivorans</name>
    <dbReference type="NCBI Taxonomy" id="2899244"/>
    <lineage>
        <taxon>Bacteria</taxon>
        <taxon>Pseudomonadati</taxon>
        <taxon>Pseudomonadota</taxon>
        <taxon>Betaproteobacteria</taxon>
        <taxon>Rhodocyclales</taxon>
        <taxon>Azonexaceae</taxon>
        <taxon>Dechloromonas</taxon>
    </lineage>
</organism>
<evidence type="ECO:0000259" key="2">
    <source>
        <dbReference type="Pfam" id="PF02371"/>
    </source>
</evidence>
<dbReference type="NCBIfam" id="NF033542">
    <property type="entry name" value="transpos_IS110"/>
    <property type="match status" value="1"/>
</dbReference>
<feature type="domain" description="Transposase IS116/IS110/IS902 C-terminal" evidence="2">
    <location>
        <begin position="212"/>
        <end position="297"/>
    </location>
</feature>
<dbReference type="GO" id="GO:0006313">
    <property type="term" value="P:DNA transposition"/>
    <property type="evidence" value="ECO:0007669"/>
    <property type="project" value="InterPro"/>
</dbReference>
<dbReference type="InterPro" id="IPR002525">
    <property type="entry name" value="Transp_IS110-like_N"/>
</dbReference>
<dbReference type="GO" id="GO:0004803">
    <property type="term" value="F:transposase activity"/>
    <property type="evidence" value="ECO:0007669"/>
    <property type="project" value="InterPro"/>
</dbReference>
<evidence type="ECO:0000313" key="3">
    <source>
        <dbReference type="EMBL" id="MBK8890565.1"/>
    </source>
</evidence>
<gene>
    <name evidence="3" type="ORF">IPN75_09280</name>
</gene>